<feature type="compositionally biased region" description="Low complexity" evidence="8">
    <location>
        <begin position="1"/>
        <end position="12"/>
    </location>
</feature>
<keyword evidence="11" id="KW-1185">Reference proteome</keyword>
<protein>
    <submittedName>
        <fullName evidence="10">Iron ABC transporter permease</fullName>
    </submittedName>
</protein>
<keyword evidence="3" id="KW-0813">Transport</keyword>
<dbReference type="RefSeq" id="WP_331212313.1">
    <property type="nucleotide sequence ID" value="NZ_JAZGQK010000001.1"/>
</dbReference>
<keyword evidence="4" id="KW-1003">Cell membrane</keyword>
<evidence type="ECO:0000313" key="11">
    <source>
        <dbReference type="Proteomes" id="UP001332243"/>
    </source>
</evidence>
<evidence type="ECO:0000256" key="5">
    <source>
        <dbReference type="ARBA" id="ARBA00022692"/>
    </source>
</evidence>
<keyword evidence="6 9" id="KW-1133">Transmembrane helix</keyword>
<evidence type="ECO:0000256" key="8">
    <source>
        <dbReference type="SAM" id="MobiDB-lite"/>
    </source>
</evidence>
<name>A0ABU7RL53_9ACTN</name>
<feature type="transmembrane region" description="Helical" evidence="9">
    <location>
        <begin position="109"/>
        <end position="130"/>
    </location>
</feature>
<evidence type="ECO:0000256" key="2">
    <source>
        <dbReference type="ARBA" id="ARBA00007935"/>
    </source>
</evidence>
<organism evidence="10 11">
    <name type="scientific">Plantactinospora sonchi</name>
    <dbReference type="NCBI Taxonomy" id="1544735"/>
    <lineage>
        <taxon>Bacteria</taxon>
        <taxon>Bacillati</taxon>
        <taxon>Actinomycetota</taxon>
        <taxon>Actinomycetes</taxon>
        <taxon>Micromonosporales</taxon>
        <taxon>Micromonosporaceae</taxon>
        <taxon>Plantactinospora</taxon>
    </lineage>
</organism>
<evidence type="ECO:0000256" key="3">
    <source>
        <dbReference type="ARBA" id="ARBA00022448"/>
    </source>
</evidence>
<evidence type="ECO:0000256" key="4">
    <source>
        <dbReference type="ARBA" id="ARBA00022475"/>
    </source>
</evidence>
<keyword evidence="5 9" id="KW-0812">Transmembrane</keyword>
<feature type="transmembrane region" description="Helical" evidence="9">
    <location>
        <begin position="214"/>
        <end position="234"/>
    </location>
</feature>
<comment type="similarity">
    <text evidence="2">Belongs to the binding-protein-dependent transport system permease family. FecCD subfamily.</text>
</comment>
<reference evidence="10 11" key="1">
    <citation type="submission" date="2024-01" db="EMBL/GenBank/DDBJ databases">
        <title>Genome insights into Plantactinospora sonchi sp. nov.</title>
        <authorList>
            <person name="Wang L."/>
        </authorList>
    </citation>
    <scope>NUCLEOTIDE SEQUENCE [LARGE SCALE GENOMIC DNA]</scope>
    <source>
        <strain evidence="10 11">NEAU-QY2</strain>
    </source>
</reference>
<dbReference type="Pfam" id="PF01032">
    <property type="entry name" value="FecCD"/>
    <property type="match status" value="1"/>
</dbReference>
<comment type="caution">
    <text evidence="10">The sequence shown here is derived from an EMBL/GenBank/DDBJ whole genome shotgun (WGS) entry which is preliminary data.</text>
</comment>
<feature type="transmembrane region" description="Helical" evidence="9">
    <location>
        <begin position="137"/>
        <end position="158"/>
    </location>
</feature>
<proteinExistence type="inferred from homology"/>
<dbReference type="PANTHER" id="PTHR30472:SF1">
    <property type="entry name" value="FE(3+) DICITRATE TRANSPORT SYSTEM PERMEASE PROTEIN FECC-RELATED"/>
    <property type="match status" value="1"/>
</dbReference>
<dbReference type="SUPFAM" id="SSF81345">
    <property type="entry name" value="ABC transporter involved in vitamin B12 uptake, BtuC"/>
    <property type="match status" value="1"/>
</dbReference>
<dbReference type="InterPro" id="IPR037294">
    <property type="entry name" value="ABC_BtuC-like"/>
</dbReference>
<comment type="subcellular location">
    <subcellularLocation>
        <location evidence="1">Cell membrane</location>
        <topology evidence="1">Multi-pass membrane protein</topology>
    </subcellularLocation>
</comment>
<dbReference type="InterPro" id="IPR000522">
    <property type="entry name" value="ABC_transptr_permease_BtuC"/>
</dbReference>
<feature type="transmembrane region" description="Helical" evidence="9">
    <location>
        <begin position="329"/>
        <end position="348"/>
    </location>
</feature>
<gene>
    <name evidence="10" type="ORF">V1633_01870</name>
</gene>
<dbReference type="Proteomes" id="UP001332243">
    <property type="component" value="Unassembled WGS sequence"/>
</dbReference>
<sequence length="358" mass="36083">MSLTTPASTPTTRTPPAPARPTVARRGGVVLALLAVVVLACLASVLIGAKHVAPGEALRALTGDRSGDALLVAELRFPRTLLGLLVGLALGVAGTLAQELTRNPLGDPGLLGVSAGAALSVAASIGIFGLTSPYQYVWFAFLGSALAGALVYLIGGAARGSVRSGGASPVRLALAGAAVTALLINLTHALVLLDVRTLDQYRIWAVGSLAGRDGALAGQLSPFVLAGLLLTAIITPRLNALALGDELAGSLGVRVGTTRLLGAVAVVVLTGAAVAAAGPVTFVGLVVPHLVRTFTGPDLRWLLPGAGLAGAALLLGADTLGRLLDHPGEVQAGVVTAMIGAPFLIILVKRGRFREYHR</sequence>
<accession>A0ABU7RL53</accession>
<dbReference type="Gene3D" id="1.10.3470.10">
    <property type="entry name" value="ABC transporter involved in vitamin B12 uptake, BtuC"/>
    <property type="match status" value="1"/>
</dbReference>
<feature type="transmembrane region" description="Helical" evidence="9">
    <location>
        <begin position="260"/>
        <end position="287"/>
    </location>
</feature>
<evidence type="ECO:0000256" key="7">
    <source>
        <dbReference type="ARBA" id="ARBA00023136"/>
    </source>
</evidence>
<dbReference type="EMBL" id="JAZGQK010000001">
    <property type="protein sequence ID" value="MEE6257235.1"/>
    <property type="molecule type" value="Genomic_DNA"/>
</dbReference>
<keyword evidence="7 9" id="KW-0472">Membrane</keyword>
<dbReference type="CDD" id="cd06550">
    <property type="entry name" value="TM_ABC_iron-siderophores_like"/>
    <property type="match status" value="1"/>
</dbReference>
<evidence type="ECO:0000313" key="10">
    <source>
        <dbReference type="EMBL" id="MEE6257235.1"/>
    </source>
</evidence>
<feature type="transmembrane region" description="Helical" evidence="9">
    <location>
        <begin position="28"/>
        <end position="49"/>
    </location>
</feature>
<feature type="transmembrane region" description="Helical" evidence="9">
    <location>
        <begin position="299"/>
        <end position="317"/>
    </location>
</feature>
<feature type="transmembrane region" description="Helical" evidence="9">
    <location>
        <begin position="80"/>
        <end position="97"/>
    </location>
</feature>
<evidence type="ECO:0000256" key="6">
    <source>
        <dbReference type="ARBA" id="ARBA00022989"/>
    </source>
</evidence>
<evidence type="ECO:0000256" key="1">
    <source>
        <dbReference type="ARBA" id="ARBA00004651"/>
    </source>
</evidence>
<evidence type="ECO:0000256" key="9">
    <source>
        <dbReference type="SAM" id="Phobius"/>
    </source>
</evidence>
<feature type="region of interest" description="Disordered" evidence="8">
    <location>
        <begin position="1"/>
        <end position="21"/>
    </location>
</feature>
<dbReference type="PANTHER" id="PTHR30472">
    <property type="entry name" value="FERRIC ENTEROBACTIN TRANSPORT SYSTEM PERMEASE PROTEIN"/>
    <property type="match status" value="1"/>
</dbReference>
<feature type="transmembrane region" description="Helical" evidence="9">
    <location>
        <begin position="170"/>
        <end position="193"/>
    </location>
</feature>